<comment type="pathway">
    <text evidence="1">Carbohydrate degradation; glycolysis; pyruvate from D-glyceraldehyde 3-phosphate: step 4/5.</text>
</comment>
<dbReference type="FunFam" id="3.20.20.120:FF:000002">
    <property type="entry name" value="Enolase 1"/>
    <property type="match status" value="1"/>
</dbReference>
<dbReference type="CDD" id="cd03313">
    <property type="entry name" value="enolase"/>
    <property type="match status" value="1"/>
</dbReference>
<reference evidence="12" key="1">
    <citation type="submission" date="2021-05" db="EMBL/GenBank/DDBJ databases">
        <title>The genome of the haptophyte Pavlova lutheri (Diacronema luteri, Pavlovales) - a model for lipid biosynthesis in eukaryotic algae.</title>
        <authorList>
            <person name="Hulatt C.J."/>
            <person name="Posewitz M.C."/>
        </authorList>
    </citation>
    <scope>NUCLEOTIDE SEQUENCE</scope>
    <source>
        <strain evidence="12">NIVA-4/92</strain>
    </source>
</reference>
<keyword evidence="4 9" id="KW-0460">Magnesium</keyword>
<feature type="binding site" evidence="9">
    <location>
        <position position="331"/>
    </location>
    <ligand>
        <name>Mg(2+)</name>
        <dbReference type="ChEBI" id="CHEBI:18420"/>
    </ligand>
</feature>
<dbReference type="PROSITE" id="PS00164">
    <property type="entry name" value="ENOLASE"/>
    <property type="match status" value="1"/>
</dbReference>
<protein>
    <recommendedName>
        <fullName evidence="3">phosphopyruvate hydratase</fullName>
        <ecNumber evidence="3">4.2.1.11</ecNumber>
    </recommendedName>
</protein>
<dbReference type="Proteomes" id="UP000751190">
    <property type="component" value="Unassembled WGS sequence"/>
</dbReference>
<evidence type="ECO:0000256" key="9">
    <source>
        <dbReference type="PIRSR" id="PIRSR001400-3"/>
    </source>
</evidence>
<evidence type="ECO:0000256" key="1">
    <source>
        <dbReference type="ARBA" id="ARBA00005031"/>
    </source>
</evidence>
<dbReference type="PANTHER" id="PTHR11902">
    <property type="entry name" value="ENOLASE"/>
    <property type="match status" value="1"/>
</dbReference>
<dbReference type="InterPro" id="IPR020809">
    <property type="entry name" value="Enolase_CS"/>
</dbReference>
<dbReference type="UniPathway" id="UPA00109">
    <property type="reaction ID" value="UER00187"/>
</dbReference>
<keyword evidence="9" id="KW-0479">Metal-binding</keyword>
<dbReference type="EC" id="4.2.1.11" evidence="3"/>
<dbReference type="Pfam" id="PF03952">
    <property type="entry name" value="Enolase_N"/>
    <property type="match status" value="1"/>
</dbReference>
<evidence type="ECO:0000313" key="13">
    <source>
        <dbReference type="Proteomes" id="UP000751190"/>
    </source>
</evidence>
<dbReference type="GO" id="GO:0000287">
    <property type="term" value="F:magnesium ion binding"/>
    <property type="evidence" value="ECO:0007669"/>
    <property type="project" value="InterPro"/>
</dbReference>
<dbReference type="EMBL" id="JAGTXO010000006">
    <property type="protein sequence ID" value="KAG8467401.1"/>
    <property type="molecule type" value="Genomic_DNA"/>
</dbReference>
<dbReference type="PANTHER" id="PTHR11902:SF1">
    <property type="entry name" value="ENOLASE"/>
    <property type="match status" value="1"/>
</dbReference>
<dbReference type="GO" id="GO:0006096">
    <property type="term" value="P:glycolytic process"/>
    <property type="evidence" value="ECO:0007669"/>
    <property type="project" value="UniProtKB-UniPathway"/>
</dbReference>
<keyword evidence="13" id="KW-1185">Reference proteome</keyword>
<dbReference type="PRINTS" id="PR00148">
    <property type="entry name" value="ENOLASE"/>
</dbReference>
<dbReference type="NCBIfam" id="TIGR01060">
    <property type="entry name" value="eno"/>
    <property type="match status" value="1"/>
</dbReference>
<organism evidence="12 13">
    <name type="scientific">Diacronema lutheri</name>
    <name type="common">Unicellular marine alga</name>
    <name type="synonym">Monochrysis lutheri</name>
    <dbReference type="NCBI Taxonomy" id="2081491"/>
    <lineage>
        <taxon>Eukaryota</taxon>
        <taxon>Haptista</taxon>
        <taxon>Haptophyta</taxon>
        <taxon>Pavlovophyceae</taxon>
        <taxon>Pavlovales</taxon>
        <taxon>Pavlovaceae</taxon>
        <taxon>Diacronema</taxon>
    </lineage>
</organism>
<dbReference type="InterPro" id="IPR000941">
    <property type="entry name" value="Enolase"/>
</dbReference>
<feature type="binding site" evidence="8">
    <location>
        <position position="331"/>
    </location>
    <ligand>
        <name>substrate</name>
    </ligand>
</feature>
<feature type="binding site" evidence="8">
    <location>
        <position position="304"/>
    </location>
    <ligand>
        <name>substrate</name>
    </ligand>
</feature>
<dbReference type="SMART" id="SM01192">
    <property type="entry name" value="Enolase_C"/>
    <property type="match status" value="1"/>
</dbReference>
<dbReference type="SFLD" id="SFLDS00001">
    <property type="entry name" value="Enolase"/>
    <property type="match status" value="1"/>
</dbReference>
<dbReference type="PIRSF" id="PIRSF001400">
    <property type="entry name" value="Enolase"/>
    <property type="match status" value="1"/>
</dbReference>
<dbReference type="SMART" id="SM01193">
    <property type="entry name" value="Enolase_N"/>
    <property type="match status" value="1"/>
</dbReference>
<evidence type="ECO:0000256" key="8">
    <source>
        <dbReference type="PIRSR" id="PIRSR001400-2"/>
    </source>
</evidence>
<evidence type="ECO:0000256" key="6">
    <source>
        <dbReference type="ARBA" id="ARBA00023239"/>
    </source>
</evidence>
<comment type="cofactor">
    <cofactor evidence="9">
        <name>Mg(2+)</name>
        <dbReference type="ChEBI" id="CHEBI:18420"/>
    </cofactor>
    <text evidence="9">Mg(2+) is required for catalysis and for stabilizing the dimer.</text>
</comment>
<feature type="binding site" evidence="8">
    <location>
        <position position="174"/>
    </location>
    <ligand>
        <name>substrate</name>
    </ligand>
</feature>
<comment type="similarity">
    <text evidence="2">Belongs to the enolase family.</text>
</comment>
<dbReference type="InterPro" id="IPR020810">
    <property type="entry name" value="Enolase_C"/>
</dbReference>
<evidence type="ECO:0000256" key="7">
    <source>
        <dbReference type="PIRSR" id="PIRSR001400-1"/>
    </source>
</evidence>
<evidence type="ECO:0000313" key="12">
    <source>
        <dbReference type="EMBL" id="KAG8467401.1"/>
    </source>
</evidence>
<dbReference type="Pfam" id="PF00113">
    <property type="entry name" value="Enolase_C"/>
    <property type="match status" value="1"/>
</dbReference>
<feature type="active site" description="Proton donor" evidence="7">
    <location>
        <position position="217"/>
    </location>
</feature>
<feature type="binding site" evidence="8">
    <location>
        <position position="165"/>
    </location>
    <ligand>
        <name>substrate</name>
    </ligand>
</feature>
<feature type="binding site" evidence="9">
    <location>
        <position position="252"/>
    </location>
    <ligand>
        <name>Mg(2+)</name>
        <dbReference type="ChEBI" id="CHEBI:18420"/>
    </ligand>
</feature>
<dbReference type="Gene3D" id="3.20.20.120">
    <property type="entry name" value="Enolase-like C-terminal domain"/>
    <property type="match status" value="1"/>
</dbReference>
<accession>A0A8J5XQY7</accession>
<dbReference type="AlphaFoldDB" id="A0A8J5XQY7"/>
<dbReference type="Gene3D" id="3.30.390.10">
    <property type="entry name" value="Enolase-like, N-terminal domain"/>
    <property type="match status" value="1"/>
</dbReference>
<evidence type="ECO:0000259" key="11">
    <source>
        <dbReference type="SMART" id="SM01193"/>
    </source>
</evidence>
<feature type="binding site" evidence="9">
    <location>
        <position position="304"/>
    </location>
    <ligand>
        <name>Mg(2+)</name>
        <dbReference type="ChEBI" id="CHEBI:18420"/>
    </ligand>
</feature>
<dbReference type="SFLD" id="SFLDG00178">
    <property type="entry name" value="enolase"/>
    <property type="match status" value="1"/>
</dbReference>
<proteinExistence type="inferred from homology"/>
<keyword evidence="5" id="KW-0324">Glycolysis</keyword>
<keyword evidence="6" id="KW-0456">Lyase</keyword>
<name>A0A8J5XQY7_DIALT</name>
<feature type="active site" description="Proton acceptor" evidence="7">
    <location>
        <position position="356"/>
    </location>
</feature>
<sequence>MSKITSVTARQIFDSRGNPTVEADVHTTDGMFRAAVPSGASTGVYEALELRDGVKADYMGKGVMKAVENVKTIIGPALVGMDPTDQKGIDKKMVEELDGTTNEWGWCKAKLGANAILAVSMAVCKAGAAAKKTPLYVHIAELAGNPTDSMYLPVPAFNIINGGSHAGNKLAMQEFMILPVGAASFTEAMKMGSEVYHNLKNVIKKKYGQDACNVGDEGGFAPNILATNDGLALVVEAIEKAGYTGKVKIGMDVAASEFYTEAKMYDLDFKTEGDAKDKSQTITGEELMGLYDKMAQEFPVISIEDPFDQDDFPSYGKMTAKLGSHVQIVGDDLLVTNPKRVEKAIQEKACNALLLKVNQIGSISESIEAVAMAKKAGWGVMTSHRSGETEDSFIADLAVGLATGQIKTGAPCRSERLAKYNQLLRIEEELGSKGKYTGAAFRLPPL</sequence>
<comment type="caution">
    <text evidence="12">The sequence shown here is derived from an EMBL/GenBank/DDBJ whole genome shotgun (WGS) entry which is preliminary data.</text>
</comment>
<dbReference type="InterPro" id="IPR036849">
    <property type="entry name" value="Enolase-like_C_sf"/>
</dbReference>
<evidence type="ECO:0000256" key="2">
    <source>
        <dbReference type="ARBA" id="ARBA00009604"/>
    </source>
</evidence>
<evidence type="ECO:0000259" key="10">
    <source>
        <dbReference type="SMART" id="SM01192"/>
    </source>
</evidence>
<dbReference type="OMA" id="RCMMSHR"/>
<dbReference type="InterPro" id="IPR020811">
    <property type="entry name" value="Enolase_N"/>
</dbReference>
<dbReference type="SUPFAM" id="SSF51604">
    <property type="entry name" value="Enolase C-terminal domain-like"/>
    <property type="match status" value="1"/>
</dbReference>
<gene>
    <name evidence="12" type="ORF">KFE25_000717</name>
</gene>
<dbReference type="SFLD" id="SFLDF00002">
    <property type="entry name" value="enolase"/>
    <property type="match status" value="1"/>
</dbReference>
<dbReference type="OrthoDB" id="1739814at2759"/>
<evidence type="ECO:0000256" key="3">
    <source>
        <dbReference type="ARBA" id="ARBA00012058"/>
    </source>
</evidence>
<dbReference type="InterPro" id="IPR029017">
    <property type="entry name" value="Enolase-like_N"/>
</dbReference>
<dbReference type="GO" id="GO:0004634">
    <property type="term" value="F:phosphopyruvate hydratase activity"/>
    <property type="evidence" value="ECO:0007669"/>
    <property type="project" value="UniProtKB-EC"/>
</dbReference>
<feature type="binding site" evidence="8">
    <location>
        <begin position="383"/>
        <end position="386"/>
    </location>
    <ligand>
        <name>substrate</name>
    </ligand>
</feature>
<dbReference type="GO" id="GO:0000015">
    <property type="term" value="C:phosphopyruvate hydratase complex"/>
    <property type="evidence" value="ECO:0007669"/>
    <property type="project" value="InterPro"/>
</dbReference>
<evidence type="ECO:0000256" key="4">
    <source>
        <dbReference type="ARBA" id="ARBA00022842"/>
    </source>
</evidence>
<dbReference type="HAMAP" id="MF_00318">
    <property type="entry name" value="Enolase"/>
    <property type="match status" value="1"/>
</dbReference>
<feature type="binding site" evidence="8">
    <location>
        <position position="407"/>
    </location>
    <ligand>
        <name>substrate</name>
    </ligand>
</feature>
<dbReference type="SUPFAM" id="SSF54826">
    <property type="entry name" value="Enolase N-terminal domain-like"/>
    <property type="match status" value="1"/>
</dbReference>
<evidence type="ECO:0000256" key="5">
    <source>
        <dbReference type="ARBA" id="ARBA00023152"/>
    </source>
</evidence>
<feature type="domain" description="Enolase C-terminal TIM barrel" evidence="10">
    <location>
        <begin position="149"/>
        <end position="444"/>
    </location>
</feature>
<dbReference type="FunFam" id="3.30.390.10:FF:000001">
    <property type="entry name" value="Enolase"/>
    <property type="match status" value="1"/>
</dbReference>
<feature type="domain" description="Enolase N-terminal" evidence="11">
    <location>
        <begin position="4"/>
        <end position="139"/>
    </location>
</feature>